<evidence type="ECO:0000256" key="1">
    <source>
        <dbReference type="SAM" id="SignalP"/>
    </source>
</evidence>
<dbReference type="InterPro" id="IPR029000">
    <property type="entry name" value="Cyclophilin-like_dom_sf"/>
</dbReference>
<dbReference type="Proteomes" id="UP000640426">
    <property type="component" value="Unassembled WGS sequence"/>
</dbReference>
<dbReference type="RefSeq" id="WP_199034176.1">
    <property type="nucleotide sequence ID" value="NZ_JAELXS010000001.1"/>
</dbReference>
<dbReference type="PROSITE" id="PS50072">
    <property type="entry name" value="CSA_PPIASE_2"/>
    <property type="match status" value="1"/>
</dbReference>
<sequence>MMIALVLAGLVQAAPAPAAPVTTPVPAPAAAPAALPSAPLPEDWVAIPDDEVMVVTLAGGGTVAVRLAPAYAPVHVDNIRRLAAARWWDAGASVYRVQDNYVGQWGDATEKKPLPPGIVANPPAEYDHAGTTAVAKLTKPDPYAPWAGYSRDGWPLAGNATAEWVPHCYGMVGVARDLAPSTGSGGDLYAAIGHGPRALDRNVAIVGRVIDGIERLSALPRGTGDLGFYKTPGEQVAITAVRLASEIPAAERPRFQYRRTDNPRFTAWIASRENRAPPFFVVPAGGADICNALPPIRRAPAG</sequence>
<dbReference type="Pfam" id="PF00160">
    <property type="entry name" value="Pro_isomerase"/>
    <property type="match status" value="1"/>
</dbReference>
<name>A0ABS0XKU1_9SPHN</name>
<comment type="caution">
    <text evidence="3">The sequence shown here is derived from an EMBL/GenBank/DDBJ whole genome shotgun (WGS) entry which is preliminary data.</text>
</comment>
<feature type="signal peptide" evidence="1">
    <location>
        <begin position="1"/>
        <end position="18"/>
    </location>
</feature>
<keyword evidence="3" id="KW-0413">Isomerase</keyword>
<accession>A0ABS0XKU1</accession>
<dbReference type="GO" id="GO:0016853">
    <property type="term" value="F:isomerase activity"/>
    <property type="evidence" value="ECO:0007669"/>
    <property type="project" value="UniProtKB-KW"/>
</dbReference>
<dbReference type="SUPFAM" id="SSF50891">
    <property type="entry name" value="Cyclophilin-like"/>
    <property type="match status" value="1"/>
</dbReference>
<gene>
    <name evidence="3" type="ORF">JAO74_01100</name>
</gene>
<evidence type="ECO:0000313" key="4">
    <source>
        <dbReference type="Proteomes" id="UP000640426"/>
    </source>
</evidence>
<organism evidence="3 4">
    <name type="scientific">Sphingomonas mollis</name>
    <dbReference type="NCBI Taxonomy" id="2795726"/>
    <lineage>
        <taxon>Bacteria</taxon>
        <taxon>Pseudomonadati</taxon>
        <taxon>Pseudomonadota</taxon>
        <taxon>Alphaproteobacteria</taxon>
        <taxon>Sphingomonadales</taxon>
        <taxon>Sphingomonadaceae</taxon>
        <taxon>Sphingomonas</taxon>
    </lineage>
</organism>
<dbReference type="EMBL" id="JAELXS010000001">
    <property type="protein sequence ID" value="MBJ6120380.1"/>
    <property type="molecule type" value="Genomic_DNA"/>
</dbReference>
<dbReference type="Gene3D" id="2.40.100.10">
    <property type="entry name" value="Cyclophilin-like"/>
    <property type="match status" value="1"/>
</dbReference>
<reference evidence="4" key="1">
    <citation type="submission" date="2020-12" db="EMBL/GenBank/DDBJ databases">
        <title>Hymenobacter sp.</title>
        <authorList>
            <person name="Kim M.K."/>
        </authorList>
    </citation>
    <scope>NUCLEOTIDE SEQUENCE [LARGE SCALE GENOMIC DNA]</scope>
    <source>
        <strain evidence="4">BT553</strain>
    </source>
</reference>
<feature type="chain" id="PRO_5046426399" evidence="1">
    <location>
        <begin position="19"/>
        <end position="302"/>
    </location>
</feature>
<keyword evidence="4" id="KW-1185">Reference proteome</keyword>
<keyword evidence="1" id="KW-0732">Signal</keyword>
<evidence type="ECO:0000313" key="3">
    <source>
        <dbReference type="EMBL" id="MBJ6120380.1"/>
    </source>
</evidence>
<proteinExistence type="predicted"/>
<protein>
    <submittedName>
        <fullName evidence="3">Peptidylprolyl isomerase</fullName>
    </submittedName>
</protein>
<feature type="domain" description="PPIase cyclophilin-type" evidence="2">
    <location>
        <begin position="61"/>
        <end position="243"/>
    </location>
</feature>
<dbReference type="InterPro" id="IPR002130">
    <property type="entry name" value="Cyclophilin-type_PPIase_dom"/>
</dbReference>
<evidence type="ECO:0000259" key="2">
    <source>
        <dbReference type="PROSITE" id="PS50072"/>
    </source>
</evidence>